<evidence type="ECO:0000313" key="2">
    <source>
        <dbReference type="Proteomes" id="UP000887013"/>
    </source>
</evidence>
<reference evidence="1" key="1">
    <citation type="submission" date="2020-08" db="EMBL/GenBank/DDBJ databases">
        <title>Multicomponent nature underlies the extraordinary mechanical properties of spider dragline silk.</title>
        <authorList>
            <person name="Kono N."/>
            <person name="Nakamura H."/>
            <person name="Mori M."/>
            <person name="Yoshida Y."/>
            <person name="Ohtoshi R."/>
            <person name="Malay A.D."/>
            <person name="Moran D.A.P."/>
            <person name="Tomita M."/>
            <person name="Numata K."/>
            <person name="Arakawa K."/>
        </authorList>
    </citation>
    <scope>NUCLEOTIDE SEQUENCE</scope>
</reference>
<organism evidence="1 2">
    <name type="scientific">Nephila pilipes</name>
    <name type="common">Giant wood spider</name>
    <name type="synonym">Nephila maculata</name>
    <dbReference type="NCBI Taxonomy" id="299642"/>
    <lineage>
        <taxon>Eukaryota</taxon>
        <taxon>Metazoa</taxon>
        <taxon>Ecdysozoa</taxon>
        <taxon>Arthropoda</taxon>
        <taxon>Chelicerata</taxon>
        <taxon>Arachnida</taxon>
        <taxon>Araneae</taxon>
        <taxon>Araneomorphae</taxon>
        <taxon>Entelegynae</taxon>
        <taxon>Araneoidea</taxon>
        <taxon>Nephilidae</taxon>
        <taxon>Nephila</taxon>
    </lineage>
</organism>
<protein>
    <submittedName>
        <fullName evidence="1">Uncharacterized protein</fullName>
    </submittedName>
</protein>
<evidence type="ECO:0000313" key="1">
    <source>
        <dbReference type="EMBL" id="GFT51562.1"/>
    </source>
</evidence>
<comment type="caution">
    <text evidence="1">The sequence shown here is derived from an EMBL/GenBank/DDBJ whole genome shotgun (WGS) entry which is preliminary data.</text>
</comment>
<dbReference type="EMBL" id="BMAW01112231">
    <property type="protein sequence ID" value="GFT51562.1"/>
    <property type="molecule type" value="Genomic_DNA"/>
</dbReference>
<dbReference type="AlphaFoldDB" id="A0A8X6P6W2"/>
<keyword evidence="2" id="KW-1185">Reference proteome</keyword>
<sequence length="35" mass="3899">MGPSRVSGLSELCHRCVSFPFCRLSPFTGVPRRFA</sequence>
<dbReference type="Proteomes" id="UP000887013">
    <property type="component" value="Unassembled WGS sequence"/>
</dbReference>
<gene>
    <name evidence="1" type="ORF">NPIL_113311</name>
</gene>
<feature type="non-terminal residue" evidence="1">
    <location>
        <position position="35"/>
    </location>
</feature>
<name>A0A8X6P6W2_NEPPI</name>
<accession>A0A8X6P6W2</accession>
<proteinExistence type="predicted"/>